<organism evidence="1 2">
    <name type="scientific">Diatraea saccharalis</name>
    <name type="common">sugarcane borer</name>
    <dbReference type="NCBI Taxonomy" id="40085"/>
    <lineage>
        <taxon>Eukaryota</taxon>
        <taxon>Metazoa</taxon>
        <taxon>Ecdysozoa</taxon>
        <taxon>Arthropoda</taxon>
        <taxon>Hexapoda</taxon>
        <taxon>Insecta</taxon>
        <taxon>Pterygota</taxon>
        <taxon>Neoptera</taxon>
        <taxon>Endopterygota</taxon>
        <taxon>Lepidoptera</taxon>
        <taxon>Glossata</taxon>
        <taxon>Ditrysia</taxon>
        <taxon>Pyraloidea</taxon>
        <taxon>Crambidae</taxon>
        <taxon>Crambinae</taxon>
        <taxon>Diatraea</taxon>
    </lineage>
</organism>
<dbReference type="Proteomes" id="UP001153714">
    <property type="component" value="Chromosome 8"/>
</dbReference>
<evidence type="ECO:0000313" key="2">
    <source>
        <dbReference type="Proteomes" id="UP001153714"/>
    </source>
</evidence>
<dbReference type="AlphaFoldDB" id="A0A9N9WK85"/>
<evidence type="ECO:0000313" key="1">
    <source>
        <dbReference type="EMBL" id="CAG9796036.1"/>
    </source>
</evidence>
<sequence>MYVCMYRIRAAFEAIFKRSTLLQDVEGGLPDTLPRSPSIYKKVQLPRERVCDMSPEDQKAWETLEMSKEIDFDRMLQIARKRDMVSIITSLSSLI</sequence>
<dbReference type="OrthoDB" id="4564at2759"/>
<protein>
    <submittedName>
        <fullName evidence="1">Uncharacterized protein</fullName>
    </submittedName>
</protein>
<proteinExistence type="predicted"/>
<accession>A0A9N9WK85</accession>
<keyword evidence="2" id="KW-1185">Reference proteome</keyword>
<name>A0A9N9WK85_9NEOP</name>
<gene>
    <name evidence="1" type="ORF">DIATSA_LOCUS13261</name>
</gene>
<reference evidence="1" key="1">
    <citation type="submission" date="2021-12" db="EMBL/GenBank/DDBJ databases">
        <authorList>
            <person name="King R."/>
        </authorList>
    </citation>
    <scope>NUCLEOTIDE SEQUENCE</scope>
</reference>
<reference evidence="1" key="2">
    <citation type="submission" date="2022-10" db="EMBL/GenBank/DDBJ databases">
        <authorList>
            <consortium name="ENA_rothamsted_submissions"/>
            <consortium name="culmorum"/>
            <person name="King R."/>
        </authorList>
    </citation>
    <scope>NUCLEOTIDE SEQUENCE</scope>
</reference>
<dbReference type="EMBL" id="OU893339">
    <property type="protein sequence ID" value="CAG9796036.1"/>
    <property type="molecule type" value="Genomic_DNA"/>
</dbReference>